<sequence length="79" mass="8435">MSLIGATSGALLFSGATLVISMFAAAAIYSQVNTIWSELDAEMNNFKVLTDDLWKDMIGLGAGTPSNRLRRQNYGGYGA</sequence>
<dbReference type="InterPro" id="IPR002486">
    <property type="entry name" value="Col_cuticle_N"/>
</dbReference>
<dbReference type="GO" id="GO:0042302">
    <property type="term" value="F:structural constituent of cuticle"/>
    <property type="evidence" value="ECO:0007669"/>
    <property type="project" value="InterPro"/>
</dbReference>
<dbReference type="AlphaFoldDB" id="A0A0N4Y5K8"/>
<dbReference type="STRING" id="27835.A0A0N4Y5K8"/>
<evidence type="ECO:0000313" key="4">
    <source>
        <dbReference type="Proteomes" id="UP000271162"/>
    </source>
</evidence>
<dbReference type="WBParaSite" id="NBR_0001129101-mRNA-1">
    <property type="protein sequence ID" value="NBR_0001129101-mRNA-1"/>
    <property type="gene ID" value="NBR_0001129101"/>
</dbReference>
<feature type="domain" description="Nematode cuticle collagen N-terminal" evidence="2">
    <location>
        <begin position="7"/>
        <end position="57"/>
    </location>
</feature>
<gene>
    <name evidence="3" type="ORF">NBR_LOCUS11292</name>
</gene>
<keyword evidence="4" id="KW-1185">Reference proteome</keyword>
<dbReference type="EMBL" id="UYSL01020496">
    <property type="protein sequence ID" value="VDL74881.1"/>
    <property type="molecule type" value="Genomic_DNA"/>
</dbReference>
<organism evidence="5">
    <name type="scientific">Nippostrongylus brasiliensis</name>
    <name type="common">Rat hookworm</name>
    <dbReference type="NCBI Taxonomy" id="27835"/>
    <lineage>
        <taxon>Eukaryota</taxon>
        <taxon>Metazoa</taxon>
        <taxon>Ecdysozoa</taxon>
        <taxon>Nematoda</taxon>
        <taxon>Chromadorea</taxon>
        <taxon>Rhabditida</taxon>
        <taxon>Rhabditina</taxon>
        <taxon>Rhabditomorpha</taxon>
        <taxon>Strongyloidea</taxon>
        <taxon>Heligmosomidae</taxon>
        <taxon>Nippostrongylus</taxon>
    </lineage>
</organism>
<evidence type="ECO:0000313" key="3">
    <source>
        <dbReference type="EMBL" id="VDL74881.1"/>
    </source>
</evidence>
<evidence type="ECO:0000313" key="5">
    <source>
        <dbReference type="WBParaSite" id="NBR_0001129101-mRNA-1"/>
    </source>
</evidence>
<dbReference type="Pfam" id="PF01484">
    <property type="entry name" value="Col_cuticle_N"/>
    <property type="match status" value="1"/>
</dbReference>
<evidence type="ECO:0000259" key="2">
    <source>
        <dbReference type="SMART" id="SM01088"/>
    </source>
</evidence>
<proteinExistence type="predicted"/>
<dbReference type="SMART" id="SM01088">
    <property type="entry name" value="Col_cuticle_N"/>
    <property type="match status" value="1"/>
</dbReference>
<protein>
    <submittedName>
        <fullName evidence="5">Col_cuticle_N domain-containing protein</fullName>
    </submittedName>
</protein>
<dbReference type="Proteomes" id="UP000271162">
    <property type="component" value="Unassembled WGS sequence"/>
</dbReference>
<reference evidence="3 4" key="2">
    <citation type="submission" date="2018-11" db="EMBL/GenBank/DDBJ databases">
        <authorList>
            <consortium name="Pathogen Informatics"/>
        </authorList>
    </citation>
    <scope>NUCLEOTIDE SEQUENCE [LARGE SCALE GENOMIC DNA]</scope>
</reference>
<keyword evidence="1" id="KW-0677">Repeat</keyword>
<accession>A0A0N4Y5K8</accession>
<evidence type="ECO:0000256" key="1">
    <source>
        <dbReference type="ARBA" id="ARBA00022737"/>
    </source>
</evidence>
<reference evidence="5" key="1">
    <citation type="submission" date="2017-02" db="UniProtKB">
        <authorList>
            <consortium name="WormBaseParasite"/>
        </authorList>
    </citation>
    <scope>IDENTIFICATION</scope>
</reference>
<name>A0A0N4Y5K8_NIPBR</name>